<dbReference type="InterPro" id="IPR002641">
    <property type="entry name" value="PNPLA_dom"/>
</dbReference>
<evidence type="ECO:0000256" key="2">
    <source>
        <dbReference type="ARBA" id="ARBA00022801"/>
    </source>
</evidence>
<comment type="domain">
    <text evidence="8">The nitrogen atoms of the two glycine residues in the GGXR motif define the oxyanion hole, and stabilize the oxyanion that forms during the nucleophilic attack by the catalytic serine during substrate cleavage.</text>
</comment>
<feature type="short sequence motif" description="DGA/G" evidence="7">
    <location>
        <begin position="274"/>
        <end position="276"/>
    </location>
</feature>
<dbReference type="GO" id="GO:0016042">
    <property type="term" value="P:lipid catabolic process"/>
    <property type="evidence" value="ECO:0007669"/>
    <property type="project" value="UniProtKB-KW"/>
</dbReference>
<keyword evidence="9" id="KW-0472">Membrane</keyword>
<proteinExistence type="inferred from homology"/>
<gene>
    <name evidence="11" type="ORF">HU200_044469</name>
</gene>
<comment type="similarity">
    <text evidence="1 8">Belongs to the patatin family.</text>
</comment>
<evidence type="ECO:0000259" key="10">
    <source>
        <dbReference type="PROSITE" id="PS51635"/>
    </source>
</evidence>
<dbReference type="InterPro" id="IPR016035">
    <property type="entry name" value="Acyl_Trfase/lysoPLipase"/>
</dbReference>
<evidence type="ECO:0000256" key="3">
    <source>
        <dbReference type="ARBA" id="ARBA00022821"/>
    </source>
</evidence>
<dbReference type="GO" id="GO:0006952">
    <property type="term" value="P:defense response"/>
    <property type="evidence" value="ECO:0007669"/>
    <property type="project" value="UniProtKB-KW"/>
</dbReference>
<keyword evidence="3" id="KW-0611">Plant defense</keyword>
<evidence type="ECO:0000313" key="11">
    <source>
        <dbReference type="EMBL" id="KAF8683554.1"/>
    </source>
</evidence>
<evidence type="ECO:0000313" key="12">
    <source>
        <dbReference type="Proteomes" id="UP000636709"/>
    </source>
</evidence>
<dbReference type="PANTHER" id="PTHR32241">
    <property type="entry name" value="PATATIN-LIKE PROTEIN 6"/>
    <property type="match status" value="1"/>
</dbReference>
<dbReference type="AlphaFoldDB" id="A0A835ECK5"/>
<keyword evidence="2 8" id="KW-0378">Hydrolase</keyword>
<dbReference type="EC" id="3.1.1.-" evidence="8"/>
<keyword evidence="12" id="KW-1185">Reference proteome</keyword>
<comment type="caution">
    <text evidence="11">The sequence shown here is derived from an EMBL/GenBank/DDBJ whole genome shotgun (WGS) entry which is preliminary data.</text>
</comment>
<dbReference type="OrthoDB" id="1658288at2759"/>
<keyword evidence="4 8" id="KW-0442">Lipid degradation</keyword>
<feature type="domain" description="PNPLA" evidence="10">
    <location>
        <begin position="81"/>
        <end position="287"/>
    </location>
</feature>
<dbReference type="CDD" id="cd07199">
    <property type="entry name" value="Pat17_PNPLA8_PNPLA9_like"/>
    <property type="match status" value="1"/>
</dbReference>
<dbReference type="Proteomes" id="UP000636709">
    <property type="component" value="Unassembled WGS sequence"/>
</dbReference>
<dbReference type="SUPFAM" id="SSF52151">
    <property type="entry name" value="FabD/lysophospholipase-like"/>
    <property type="match status" value="1"/>
</dbReference>
<comment type="function">
    <text evidence="6">Possesses non-specific lipolytic acyl hydrolase (LAH) activity. Hydrolyzes phospholipids as well as galactolipids. May play a role in disease resistance.</text>
</comment>
<evidence type="ECO:0000256" key="1">
    <source>
        <dbReference type="ARBA" id="ARBA00010240"/>
    </source>
</evidence>
<comment type="caution">
    <text evidence="7">Lacks conserved residue(s) required for the propagation of feature annotation.</text>
</comment>
<reference evidence="11" key="1">
    <citation type="submission" date="2020-07" db="EMBL/GenBank/DDBJ databases">
        <title>Genome sequence and genetic diversity analysis of an under-domesticated orphan crop, white fonio (Digitaria exilis).</title>
        <authorList>
            <person name="Bennetzen J.L."/>
            <person name="Chen S."/>
            <person name="Ma X."/>
            <person name="Wang X."/>
            <person name="Yssel A.E.J."/>
            <person name="Chaluvadi S.R."/>
            <person name="Johnson M."/>
            <person name="Gangashetty P."/>
            <person name="Hamidou F."/>
            <person name="Sanogo M.D."/>
            <person name="Zwaenepoel A."/>
            <person name="Wallace J."/>
            <person name="Van De Peer Y."/>
            <person name="Van Deynze A."/>
        </authorList>
    </citation>
    <scope>NUCLEOTIDE SEQUENCE</scope>
    <source>
        <tissue evidence="11">Leaves</tissue>
    </source>
</reference>
<dbReference type="PROSITE" id="PS51635">
    <property type="entry name" value="PNPLA"/>
    <property type="match status" value="1"/>
</dbReference>
<dbReference type="PANTHER" id="PTHR32241:SF3">
    <property type="entry name" value="PATATIN-LIKE PROTEIN 6"/>
    <property type="match status" value="1"/>
</dbReference>
<evidence type="ECO:0000256" key="5">
    <source>
        <dbReference type="ARBA" id="ARBA00023098"/>
    </source>
</evidence>
<keyword evidence="9" id="KW-1133">Transmembrane helix</keyword>
<evidence type="ECO:0000256" key="6">
    <source>
        <dbReference type="ARBA" id="ARBA00025642"/>
    </source>
</evidence>
<dbReference type="GO" id="GO:0016787">
    <property type="term" value="F:hydrolase activity"/>
    <property type="evidence" value="ECO:0007669"/>
    <property type="project" value="UniProtKB-KW"/>
</dbReference>
<keyword evidence="5 8" id="KW-0443">Lipid metabolism</keyword>
<dbReference type="EMBL" id="JACEFO010002102">
    <property type="protein sequence ID" value="KAF8683554.1"/>
    <property type="molecule type" value="Genomic_DNA"/>
</dbReference>
<name>A0A835ECK5_9POAL</name>
<keyword evidence="9" id="KW-0812">Transmembrane</keyword>
<sequence>MDEAEEMQVERLHEEADAGGANTDKLSYEIFSILESKFLFGYTDPHQLWLPKAAPPPAQASAASVAQGKATQRGKVCVLCVDGGGGGLRALLAGRALAHLEAALRRASGDPDARVADYFDLAAGTGAGGVFAAMLFSTHSRGAPLFHADDTWRLVADHAPRMFRRPSSSSSSSLFCRGNKRRPLAAPTAALGAAMKSAFGEELTLRDTIKPVLISCYDLKTSAPLVFSRADALENESYDFRLCEVGRAAWSEAGRFEPAEVASVDGATSCAAVDGGPTMGSPAAAAITHVLHNKHEFPFVRGVEDLLVLSIGGCSGGGPGAAADADLLRMSRWGPKEWARPIARIAADGAADLVDHAVARAFGQCRSSNYLRIQRESMPPCGPDGEYEPTPGKVRALLAAADEMLKQRNVESVLFEGRRVGEQTNAEKLDWFAAQLGLKDRAHRRVQAGAAEAVGAGLSWWPWTRLYVLSVFLGLAAGILLHSFFTRQRVMAVPIRQCSRKQDQALFYDTHDSESTNKLLVQQRHCCPVSVQTPHWKAAVFM</sequence>
<dbReference type="Pfam" id="PF01734">
    <property type="entry name" value="Patatin"/>
    <property type="match status" value="1"/>
</dbReference>
<evidence type="ECO:0000256" key="4">
    <source>
        <dbReference type="ARBA" id="ARBA00022963"/>
    </source>
</evidence>
<dbReference type="Gene3D" id="3.40.1090.10">
    <property type="entry name" value="Cytosolic phospholipase A2 catalytic domain"/>
    <property type="match status" value="1"/>
</dbReference>
<evidence type="ECO:0000256" key="9">
    <source>
        <dbReference type="SAM" id="Phobius"/>
    </source>
</evidence>
<organism evidence="11 12">
    <name type="scientific">Digitaria exilis</name>
    <dbReference type="NCBI Taxonomy" id="1010633"/>
    <lineage>
        <taxon>Eukaryota</taxon>
        <taxon>Viridiplantae</taxon>
        <taxon>Streptophyta</taxon>
        <taxon>Embryophyta</taxon>
        <taxon>Tracheophyta</taxon>
        <taxon>Spermatophyta</taxon>
        <taxon>Magnoliopsida</taxon>
        <taxon>Liliopsida</taxon>
        <taxon>Poales</taxon>
        <taxon>Poaceae</taxon>
        <taxon>PACMAD clade</taxon>
        <taxon>Panicoideae</taxon>
        <taxon>Panicodae</taxon>
        <taxon>Paniceae</taxon>
        <taxon>Anthephorinae</taxon>
        <taxon>Digitaria</taxon>
    </lineage>
</organism>
<protein>
    <recommendedName>
        <fullName evidence="8">Patatin</fullName>
        <ecNumber evidence="8">3.1.1.-</ecNumber>
    </recommendedName>
</protein>
<comment type="function">
    <text evidence="8">Lipolytic acyl hydrolase (LAH).</text>
</comment>
<feature type="transmembrane region" description="Helical" evidence="9">
    <location>
        <begin position="466"/>
        <end position="486"/>
    </location>
</feature>
<accession>A0A835ECK5</accession>
<evidence type="ECO:0000256" key="7">
    <source>
        <dbReference type="PROSITE-ProRule" id="PRU01161"/>
    </source>
</evidence>
<evidence type="ECO:0000256" key="8">
    <source>
        <dbReference type="RuleBase" id="RU361262"/>
    </source>
</evidence>